<dbReference type="RefSeq" id="WP_013120348.1">
    <property type="nucleotide sequence ID" value="NZ_LGTE01000002.1"/>
</dbReference>
<feature type="transmembrane region" description="Helical" evidence="1">
    <location>
        <begin position="43"/>
        <end position="65"/>
    </location>
</feature>
<feature type="transmembrane region" description="Helical" evidence="1">
    <location>
        <begin position="12"/>
        <end position="31"/>
    </location>
</feature>
<keyword evidence="1" id="KW-0812">Transmembrane</keyword>
<reference evidence="3" key="1">
    <citation type="submission" date="2015-07" db="EMBL/GenBank/DDBJ databases">
        <title>Complete Genome of Thermincola ferriacetica strain Z-0001T.</title>
        <authorList>
            <person name="Lusk B."/>
            <person name="Badalamenti J.P."/>
            <person name="Parameswaran P."/>
            <person name="Bond D.R."/>
            <person name="Torres C.I."/>
        </authorList>
    </citation>
    <scope>NUCLEOTIDE SEQUENCE [LARGE SCALE GENOMIC DNA]</scope>
    <source>
        <strain evidence="3">Z-0001</strain>
    </source>
</reference>
<feature type="transmembrane region" description="Helical" evidence="1">
    <location>
        <begin position="71"/>
        <end position="89"/>
    </location>
</feature>
<evidence type="ECO:0000256" key="1">
    <source>
        <dbReference type="SAM" id="Phobius"/>
    </source>
</evidence>
<keyword evidence="1" id="KW-0472">Membrane</keyword>
<evidence type="ECO:0008006" key="4">
    <source>
        <dbReference type="Google" id="ProtNLM"/>
    </source>
</evidence>
<protein>
    <recommendedName>
        <fullName evidence="4">DUF2619 domain-containing protein</fullName>
    </recommendedName>
</protein>
<keyword evidence="1" id="KW-1133">Transmembrane helix</keyword>
<gene>
    <name evidence="2" type="ORF">Tfer_0503</name>
</gene>
<proteinExistence type="predicted"/>
<dbReference type="EMBL" id="LGTE01000002">
    <property type="protein sequence ID" value="KNZ70824.1"/>
    <property type="molecule type" value="Genomic_DNA"/>
</dbReference>
<dbReference type="InterPro" id="IPR020390">
    <property type="entry name" value="Uncharacterised_YqhV"/>
</dbReference>
<evidence type="ECO:0000313" key="3">
    <source>
        <dbReference type="Proteomes" id="UP000037175"/>
    </source>
</evidence>
<sequence length="92" mass="9869">MFLVKDKIVFGMAMMRCLSSLIELTAALLMLKFDSVGKALKINAALAFVGPTIMLTVTTLGLIGLSGKLPLHRFILIFCGVILIFAGIGKAR</sequence>
<comment type="caution">
    <text evidence="2">The sequence shown here is derived from an EMBL/GenBank/DDBJ whole genome shotgun (WGS) entry which is preliminary data.</text>
</comment>
<dbReference type="Proteomes" id="UP000037175">
    <property type="component" value="Unassembled WGS sequence"/>
</dbReference>
<name>A0A0L6W6U4_9FIRM</name>
<dbReference type="Pfam" id="PF10942">
    <property type="entry name" value="DUF2619"/>
    <property type="match status" value="1"/>
</dbReference>
<evidence type="ECO:0000313" key="2">
    <source>
        <dbReference type="EMBL" id="KNZ70824.1"/>
    </source>
</evidence>
<accession>A0A0L6W6U4</accession>
<organism evidence="2 3">
    <name type="scientific">Thermincola ferriacetica</name>
    <dbReference type="NCBI Taxonomy" id="281456"/>
    <lineage>
        <taxon>Bacteria</taxon>
        <taxon>Bacillati</taxon>
        <taxon>Bacillota</taxon>
        <taxon>Clostridia</taxon>
        <taxon>Eubacteriales</taxon>
        <taxon>Thermincolaceae</taxon>
        <taxon>Thermincola</taxon>
    </lineage>
</organism>
<dbReference type="AlphaFoldDB" id="A0A0L6W6U4"/>
<keyword evidence="3" id="KW-1185">Reference proteome</keyword>